<dbReference type="OrthoDB" id="438195at2759"/>
<dbReference type="InterPro" id="IPR023780">
    <property type="entry name" value="Chromo_domain"/>
</dbReference>
<protein>
    <recommendedName>
        <fullName evidence="2">Chromo domain-containing protein</fullName>
    </recommendedName>
</protein>
<dbReference type="EMBL" id="GG682149">
    <property type="protein sequence ID" value="EER03667.1"/>
    <property type="molecule type" value="Genomic_DNA"/>
</dbReference>
<dbReference type="Pfam" id="PF00385">
    <property type="entry name" value="Chromo"/>
    <property type="match status" value="1"/>
</dbReference>
<evidence type="ECO:0000313" key="3">
    <source>
        <dbReference type="EMBL" id="EER03667.1"/>
    </source>
</evidence>
<feature type="compositionally biased region" description="Polar residues" evidence="1">
    <location>
        <begin position="39"/>
        <end position="52"/>
    </location>
</feature>
<name>C5LHR3_PERM5</name>
<dbReference type="SMART" id="SM00298">
    <property type="entry name" value="CHROMO"/>
    <property type="match status" value="1"/>
</dbReference>
<dbReference type="Gene3D" id="2.40.50.40">
    <property type="match status" value="1"/>
</dbReference>
<evidence type="ECO:0000259" key="2">
    <source>
        <dbReference type="PROSITE" id="PS50013"/>
    </source>
</evidence>
<organism evidence="4">
    <name type="scientific">Perkinsus marinus (strain ATCC 50983 / TXsc)</name>
    <dbReference type="NCBI Taxonomy" id="423536"/>
    <lineage>
        <taxon>Eukaryota</taxon>
        <taxon>Sar</taxon>
        <taxon>Alveolata</taxon>
        <taxon>Perkinsozoa</taxon>
        <taxon>Perkinsea</taxon>
        <taxon>Perkinsida</taxon>
        <taxon>Perkinsidae</taxon>
        <taxon>Perkinsus</taxon>
    </lineage>
</organism>
<dbReference type="InParanoid" id="C5LHR3"/>
<dbReference type="PROSITE" id="PS50013">
    <property type="entry name" value="CHROMO_2"/>
    <property type="match status" value="1"/>
</dbReference>
<dbReference type="InterPro" id="IPR000953">
    <property type="entry name" value="Chromo/chromo_shadow_dom"/>
</dbReference>
<accession>C5LHR3</accession>
<dbReference type="InterPro" id="IPR016197">
    <property type="entry name" value="Chromo-like_dom_sf"/>
</dbReference>
<feature type="domain" description="Chromo" evidence="2">
    <location>
        <begin position="91"/>
        <end position="150"/>
    </location>
</feature>
<dbReference type="GeneID" id="9048084"/>
<evidence type="ECO:0000313" key="4">
    <source>
        <dbReference type="Proteomes" id="UP000007800"/>
    </source>
</evidence>
<dbReference type="SUPFAM" id="SSF54160">
    <property type="entry name" value="Chromo domain-like"/>
    <property type="match status" value="1"/>
</dbReference>
<reference evidence="3 4" key="1">
    <citation type="submission" date="2008-07" db="EMBL/GenBank/DDBJ databases">
        <authorList>
            <person name="El-Sayed N."/>
            <person name="Caler E."/>
            <person name="Inman J."/>
            <person name="Amedeo P."/>
            <person name="Hass B."/>
            <person name="Wortman J."/>
        </authorList>
    </citation>
    <scope>NUCLEOTIDE SEQUENCE [LARGE SCALE GENOMIC DNA]</scope>
    <source>
        <strain evidence="4">ATCC 50983 / TXsc</strain>
    </source>
</reference>
<proteinExistence type="predicted"/>
<dbReference type="Proteomes" id="UP000007800">
    <property type="component" value="Unassembled WGS sequence"/>
</dbReference>
<sequence>MSADGDASTRDSSSRRVTCTRKSTRRSQREAKKAKHDSQSLSSPETPTTVTQDGDHMSLEVADEQMLAGRHISNAKFRKGFVSPDTGEIVYVVRDILGYRRRGKSIEEYNVAWEGYPDSAATWEPAANIPASEWKEERDDARRKYELEQKLRHGVKRRRDPEVLSEFAEDIIPLD</sequence>
<dbReference type="AlphaFoldDB" id="C5LHR3"/>
<evidence type="ECO:0000256" key="1">
    <source>
        <dbReference type="SAM" id="MobiDB-lite"/>
    </source>
</evidence>
<gene>
    <name evidence="3" type="ORF">Pmar_PMAR022964</name>
</gene>
<dbReference type="CDD" id="cd00024">
    <property type="entry name" value="CD_CSD"/>
    <property type="match status" value="1"/>
</dbReference>
<feature type="region of interest" description="Disordered" evidence="1">
    <location>
        <begin position="1"/>
        <end position="58"/>
    </location>
</feature>
<keyword evidence="4" id="KW-1185">Reference proteome</keyword>
<dbReference type="RefSeq" id="XP_002771851.1">
    <property type="nucleotide sequence ID" value="XM_002771805.1"/>
</dbReference>